<name>A0A8B2PTN3_9PROT</name>
<dbReference type="InterPro" id="IPR007016">
    <property type="entry name" value="O-antigen_ligase-rel_domated"/>
</dbReference>
<keyword evidence="2 5" id="KW-0812">Transmembrane</keyword>
<dbReference type="InterPro" id="IPR051533">
    <property type="entry name" value="WaaL-like"/>
</dbReference>
<organism evidence="7 8">
    <name type="scientific">Hyphomonas pacifica</name>
    <dbReference type="NCBI Taxonomy" id="1280941"/>
    <lineage>
        <taxon>Bacteria</taxon>
        <taxon>Pseudomonadati</taxon>
        <taxon>Pseudomonadota</taxon>
        <taxon>Alphaproteobacteria</taxon>
        <taxon>Hyphomonadales</taxon>
        <taxon>Hyphomonadaceae</taxon>
        <taxon>Hyphomonas</taxon>
    </lineage>
</organism>
<dbReference type="RefSeq" id="WP_112061816.1">
    <property type="nucleotide sequence ID" value="NZ_AWFB01000035.1"/>
</dbReference>
<feature type="transmembrane region" description="Helical" evidence="5">
    <location>
        <begin position="38"/>
        <end position="62"/>
    </location>
</feature>
<feature type="transmembrane region" description="Helical" evidence="5">
    <location>
        <begin position="184"/>
        <end position="201"/>
    </location>
</feature>
<evidence type="ECO:0000256" key="5">
    <source>
        <dbReference type="SAM" id="Phobius"/>
    </source>
</evidence>
<dbReference type="Pfam" id="PF04932">
    <property type="entry name" value="Wzy_C"/>
    <property type="match status" value="1"/>
</dbReference>
<dbReference type="GO" id="GO:0016020">
    <property type="term" value="C:membrane"/>
    <property type="evidence" value="ECO:0007669"/>
    <property type="project" value="UniProtKB-SubCell"/>
</dbReference>
<keyword evidence="4 5" id="KW-0472">Membrane</keyword>
<feature type="domain" description="O-antigen ligase-related" evidence="6">
    <location>
        <begin position="192"/>
        <end position="348"/>
    </location>
</feature>
<evidence type="ECO:0000313" key="8">
    <source>
        <dbReference type="Proteomes" id="UP000249123"/>
    </source>
</evidence>
<proteinExistence type="predicted"/>
<comment type="subcellular location">
    <subcellularLocation>
        <location evidence="1">Membrane</location>
        <topology evidence="1">Multi-pass membrane protein</topology>
    </subcellularLocation>
</comment>
<dbReference type="EMBL" id="AWFB01000035">
    <property type="protein sequence ID" value="RAN32214.1"/>
    <property type="molecule type" value="Genomic_DNA"/>
</dbReference>
<feature type="transmembrane region" description="Helical" evidence="5">
    <location>
        <begin position="338"/>
        <end position="356"/>
    </location>
</feature>
<feature type="transmembrane region" description="Helical" evidence="5">
    <location>
        <begin position="159"/>
        <end position="177"/>
    </location>
</feature>
<protein>
    <recommendedName>
        <fullName evidence="6">O-antigen ligase-related domain-containing protein</fullName>
    </recommendedName>
</protein>
<evidence type="ECO:0000313" key="7">
    <source>
        <dbReference type="EMBL" id="RAN32214.1"/>
    </source>
</evidence>
<accession>A0A8B2PTN3</accession>
<feature type="transmembrane region" description="Helical" evidence="5">
    <location>
        <begin position="368"/>
        <end position="391"/>
    </location>
</feature>
<feature type="transmembrane region" description="Helical" evidence="5">
    <location>
        <begin position="238"/>
        <end position="255"/>
    </location>
</feature>
<dbReference type="PANTHER" id="PTHR37422:SF13">
    <property type="entry name" value="LIPOPOLYSACCHARIDE BIOSYNTHESIS PROTEIN PA4999-RELATED"/>
    <property type="match status" value="1"/>
</dbReference>
<evidence type="ECO:0000256" key="4">
    <source>
        <dbReference type="ARBA" id="ARBA00023136"/>
    </source>
</evidence>
<reference evidence="7 8" key="1">
    <citation type="submission" date="2013-04" db="EMBL/GenBank/DDBJ databases">
        <title>Hyphomonas sp. T24B3 Genome Sequencing.</title>
        <authorList>
            <person name="Lai Q."/>
            <person name="Shao Z."/>
        </authorList>
    </citation>
    <scope>NUCLEOTIDE SEQUENCE [LARGE SCALE GENOMIC DNA]</scope>
    <source>
        <strain evidence="7 8">T24B3</strain>
    </source>
</reference>
<dbReference type="Proteomes" id="UP000249123">
    <property type="component" value="Unassembled WGS sequence"/>
</dbReference>
<feature type="transmembrane region" description="Helical" evidence="5">
    <location>
        <begin position="74"/>
        <end position="94"/>
    </location>
</feature>
<comment type="caution">
    <text evidence="7">The sequence shown here is derived from an EMBL/GenBank/DDBJ whole genome shotgun (WGS) entry which is preliminary data.</text>
</comment>
<feature type="transmembrane region" description="Helical" evidence="5">
    <location>
        <begin position="126"/>
        <end position="147"/>
    </location>
</feature>
<feature type="transmembrane region" description="Helical" evidence="5">
    <location>
        <begin position="100"/>
        <end position="119"/>
    </location>
</feature>
<evidence type="ECO:0000256" key="2">
    <source>
        <dbReference type="ARBA" id="ARBA00022692"/>
    </source>
</evidence>
<dbReference type="PANTHER" id="PTHR37422">
    <property type="entry name" value="TEICHURONIC ACID BIOSYNTHESIS PROTEIN TUAE"/>
    <property type="match status" value="1"/>
</dbReference>
<feature type="transmembrane region" description="Helical" evidence="5">
    <location>
        <begin position="207"/>
        <end position="226"/>
    </location>
</feature>
<keyword evidence="8" id="KW-1185">Reference proteome</keyword>
<dbReference type="AlphaFoldDB" id="A0A8B2PTN3"/>
<sequence length="426" mass="47796">MNIAVPLTGGKDTDIVWANAYEEPDEAPLWEQGLVTMWFLNTFVPLPLETPLRYLLMLFFMVQLVRYKEVIFPIVLKSWPLFLLPIFGLMSVVWAPSFSAALRTGVLFLLTPLVIVIIISRMQISTVLRCLFLAGALAVVVCVPYFSTMSQGGPYPQKNFFALQMLFVSLLSLATLLNDKALRWTRLLAAGVFPIALFFMLQAPSATALVFAIVGIAGLLSVKFLWVTVSKIRHLRSLVFLIAGALVMCGLIYILNQPSENYMADFLAAVGKDATFTGRTHIWQAGELAAKQHPWFGTGMEGFWQIWNGAAQSINENDFKPYGTKLTFHNAYLEVRVHLGYIGMSLYILLWAWCWYRLLKQWLLDSSVYTSALLVFGAIVFVSTFTESYAWSTFNTPLNLLYVGAVGGFTPIKRKFIGKVPVFVKS</sequence>
<gene>
    <name evidence="7" type="ORF">HY3_15250</name>
</gene>
<evidence type="ECO:0000256" key="3">
    <source>
        <dbReference type="ARBA" id="ARBA00022989"/>
    </source>
</evidence>
<keyword evidence="3 5" id="KW-1133">Transmembrane helix</keyword>
<evidence type="ECO:0000259" key="6">
    <source>
        <dbReference type="Pfam" id="PF04932"/>
    </source>
</evidence>
<evidence type="ECO:0000256" key="1">
    <source>
        <dbReference type="ARBA" id="ARBA00004141"/>
    </source>
</evidence>